<feature type="compositionally biased region" description="Basic and acidic residues" evidence="1">
    <location>
        <begin position="75"/>
        <end position="86"/>
    </location>
</feature>
<evidence type="ECO:0000313" key="2">
    <source>
        <dbReference type="EMBL" id="ELW69865.1"/>
    </source>
</evidence>
<accession>L9L3V0</accession>
<dbReference type="AlphaFoldDB" id="L9L3V0"/>
<name>L9L3V0_TUPCH</name>
<reference evidence="3" key="2">
    <citation type="journal article" date="2013" name="Nat. Commun.">
        <title>Genome of the Chinese tree shrew.</title>
        <authorList>
            <person name="Fan Y."/>
            <person name="Huang Z.Y."/>
            <person name="Cao C.C."/>
            <person name="Chen C.S."/>
            <person name="Chen Y.X."/>
            <person name="Fan D.D."/>
            <person name="He J."/>
            <person name="Hou H.L."/>
            <person name="Hu L."/>
            <person name="Hu X.T."/>
            <person name="Jiang X.T."/>
            <person name="Lai R."/>
            <person name="Lang Y.S."/>
            <person name="Liang B."/>
            <person name="Liao S.G."/>
            <person name="Mu D."/>
            <person name="Ma Y.Y."/>
            <person name="Niu Y.Y."/>
            <person name="Sun X.Q."/>
            <person name="Xia J.Q."/>
            <person name="Xiao J."/>
            <person name="Xiong Z.Q."/>
            <person name="Xu L."/>
            <person name="Yang L."/>
            <person name="Zhang Y."/>
            <person name="Zhao W."/>
            <person name="Zhao X.D."/>
            <person name="Zheng Y.T."/>
            <person name="Zhou J.M."/>
            <person name="Zhu Y.B."/>
            <person name="Zhang G.J."/>
            <person name="Wang J."/>
            <person name="Yao Y.G."/>
        </authorList>
    </citation>
    <scope>NUCLEOTIDE SEQUENCE [LARGE SCALE GENOMIC DNA]</scope>
</reference>
<evidence type="ECO:0000256" key="1">
    <source>
        <dbReference type="SAM" id="MobiDB-lite"/>
    </source>
</evidence>
<feature type="compositionally biased region" description="Basic and acidic residues" evidence="1">
    <location>
        <begin position="134"/>
        <end position="157"/>
    </location>
</feature>
<sequence>MINQTFPTSPFIYYYDDKYEIRERERRIKRKVKELQKNGNFPRQFKRPHMEVAGKKPHCGMKKSHASWKSNRWPQENKETPKEMGTRNRKRGKNRKTDGHREEDEDFPRGPKTPGSFKTQKPHKPFHHPSHCLKPRDDKLPKEGKRGKQKNKERYLEEDGNDNLFLIKQRKKKSKL</sequence>
<gene>
    <name evidence="2" type="ORF">TREES_T100017561</name>
</gene>
<dbReference type="STRING" id="246437.L9L3V0"/>
<evidence type="ECO:0000313" key="3">
    <source>
        <dbReference type="Proteomes" id="UP000011518"/>
    </source>
</evidence>
<feature type="region of interest" description="Disordered" evidence="1">
    <location>
        <begin position="33"/>
        <end position="176"/>
    </location>
</feature>
<feature type="compositionally biased region" description="Basic residues" evidence="1">
    <location>
        <begin position="120"/>
        <end position="133"/>
    </location>
</feature>
<dbReference type="eggNOG" id="KOG4400">
    <property type="taxonomic scope" value="Eukaryota"/>
</dbReference>
<reference evidence="3" key="1">
    <citation type="submission" date="2012-07" db="EMBL/GenBank/DDBJ databases">
        <title>Genome of the Chinese tree shrew, a rising model animal genetically related to primates.</title>
        <authorList>
            <person name="Zhang G."/>
            <person name="Fan Y."/>
            <person name="Yao Y."/>
            <person name="Huang Z."/>
        </authorList>
    </citation>
    <scope>NUCLEOTIDE SEQUENCE [LARGE SCALE GENOMIC DNA]</scope>
</reference>
<keyword evidence="3" id="KW-1185">Reference proteome</keyword>
<dbReference type="Proteomes" id="UP000011518">
    <property type="component" value="Unassembled WGS sequence"/>
</dbReference>
<dbReference type="InParanoid" id="L9L3V0"/>
<feature type="compositionally biased region" description="Basic residues" evidence="1">
    <location>
        <begin position="55"/>
        <end position="66"/>
    </location>
</feature>
<organism evidence="2 3">
    <name type="scientific">Tupaia chinensis</name>
    <name type="common">Chinese tree shrew</name>
    <name type="synonym">Tupaia belangeri chinensis</name>
    <dbReference type="NCBI Taxonomy" id="246437"/>
    <lineage>
        <taxon>Eukaryota</taxon>
        <taxon>Metazoa</taxon>
        <taxon>Chordata</taxon>
        <taxon>Craniata</taxon>
        <taxon>Vertebrata</taxon>
        <taxon>Euteleostomi</taxon>
        <taxon>Mammalia</taxon>
        <taxon>Eutheria</taxon>
        <taxon>Euarchontoglires</taxon>
        <taxon>Scandentia</taxon>
        <taxon>Tupaiidae</taxon>
        <taxon>Tupaia</taxon>
    </lineage>
</organism>
<proteinExistence type="predicted"/>
<protein>
    <submittedName>
        <fullName evidence="2">Zinc finger CCHC domain-containing protein 7</fullName>
    </submittedName>
</protein>
<dbReference type="EMBL" id="KB320515">
    <property type="protein sequence ID" value="ELW69865.1"/>
    <property type="molecule type" value="Genomic_DNA"/>
</dbReference>